<organism evidence="1 2">
    <name type="scientific">Hoylesella loescheii DSM 19665 = JCM 12249 = ATCC 15930</name>
    <dbReference type="NCBI Taxonomy" id="1122985"/>
    <lineage>
        <taxon>Bacteria</taxon>
        <taxon>Pseudomonadati</taxon>
        <taxon>Bacteroidota</taxon>
        <taxon>Bacteroidia</taxon>
        <taxon>Bacteroidales</taxon>
        <taxon>Prevotellaceae</taxon>
        <taxon>Hoylesella</taxon>
    </lineage>
</organism>
<name>A0A069QKH2_HOYLO</name>
<dbReference type="AlphaFoldDB" id="A0A069QKH2"/>
<sequence length="53" mass="5692">LSCNKARAEKARYKRLSGEVRKVAFGGRKGEFLVAIGCGMNCLDCAKLASNVT</sequence>
<dbReference type="EMBL" id="JNGW01000017">
    <property type="protein sequence ID" value="KDR53363.1"/>
    <property type="molecule type" value="Genomic_DNA"/>
</dbReference>
<reference evidence="1 2" key="1">
    <citation type="submission" date="2013-08" db="EMBL/GenBank/DDBJ databases">
        <authorList>
            <person name="Weinstock G."/>
            <person name="Sodergren E."/>
            <person name="Wylie T."/>
            <person name="Fulton L."/>
            <person name="Fulton R."/>
            <person name="Fronick C."/>
            <person name="O'Laughlin M."/>
            <person name="Godfrey J."/>
            <person name="Miner T."/>
            <person name="Herter B."/>
            <person name="Appelbaum E."/>
            <person name="Cordes M."/>
            <person name="Lek S."/>
            <person name="Wollam A."/>
            <person name="Pepin K.H."/>
            <person name="Palsikar V.B."/>
            <person name="Mitreva M."/>
            <person name="Wilson R.K."/>
        </authorList>
    </citation>
    <scope>NUCLEOTIDE SEQUENCE [LARGE SCALE GENOMIC DNA]</scope>
    <source>
        <strain evidence="1 2">ATCC 15930</strain>
    </source>
</reference>
<comment type="caution">
    <text evidence="1">The sequence shown here is derived from an EMBL/GenBank/DDBJ whole genome shotgun (WGS) entry which is preliminary data.</text>
</comment>
<gene>
    <name evidence="1" type="ORF">HMPREF1991_00533</name>
</gene>
<dbReference type="HOGENOM" id="CLU_3073418_0_0_10"/>
<dbReference type="Proteomes" id="UP000027442">
    <property type="component" value="Unassembled WGS sequence"/>
</dbReference>
<evidence type="ECO:0000313" key="2">
    <source>
        <dbReference type="Proteomes" id="UP000027442"/>
    </source>
</evidence>
<evidence type="ECO:0000313" key="1">
    <source>
        <dbReference type="EMBL" id="KDR53363.1"/>
    </source>
</evidence>
<keyword evidence="2" id="KW-1185">Reference proteome</keyword>
<accession>A0A069QKH2</accession>
<feature type="non-terminal residue" evidence="1">
    <location>
        <position position="1"/>
    </location>
</feature>
<protein>
    <submittedName>
        <fullName evidence="1">Uncharacterized protein</fullName>
    </submittedName>
</protein>
<proteinExistence type="predicted"/>